<dbReference type="RefSeq" id="WP_330107001.1">
    <property type="nucleotide sequence ID" value="NZ_JAZDQT010000001.1"/>
</dbReference>
<dbReference type="EMBL" id="JAZDQT010000001">
    <property type="protein sequence ID" value="MEE1944636.1"/>
    <property type="molecule type" value="Genomic_DNA"/>
</dbReference>
<keyword evidence="3" id="KW-1185">Reference proteome</keyword>
<dbReference type="InterPro" id="IPR058087">
    <property type="entry name" value="XAC2610_dom"/>
</dbReference>
<feature type="chain" id="PRO_5047416860" description="VCBS repeat-containing protein" evidence="1">
    <location>
        <begin position="21"/>
        <end position="197"/>
    </location>
</feature>
<comment type="caution">
    <text evidence="2">The sequence shown here is derived from an EMBL/GenBank/DDBJ whole genome shotgun (WGS) entry which is preliminary data.</text>
</comment>
<evidence type="ECO:0008006" key="4">
    <source>
        <dbReference type="Google" id="ProtNLM"/>
    </source>
</evidence>
<dbReference type="NCBIfam" id="NF047539">
    <property type="entry name" value="XAC2610_fam"/>
    <property type="match status" value="1"/>
</dbReference>
<organism evidence="2 3">
    <name type="scientific">Pedobacter albus</name>
    <dbReference type="NCBI Taxonomy" id="3113905"/>
    <lineage>
        <taxon>Bacteria</taxon>
        <taxon>Pseudomonadati</taxon>
        <taxon>Bacteroidota</taxon>
        <taxon>Sphingobacteriia</taxon>
        <taxon>Sphingobacteriales</taxon>
        <taxon>Sphingobacteriaceae</taxon>
        <taxon>Pedobacter</taxon>
    </lineage>
</organism>
<evidence type="ECO:0000256" key="1">
    <source>
        <dbReference type="SAM" id="SignalP"/>
    </source>
</evidence>
<proteinExistence type="predicted"/>
<dbReference type="InterPro" id="IPR028994">
    <property type="entry name" value="Integrin_alpha_N"/>
</dbReference>
<protein>
    <recommendedName>
        <fullName evidence="4">VCBS repeat-containing protein</fullName>
    </recommendedName>
</protein>
<dbReference type="SUPFAM" id="SSF69318">
    <property type="entry name" value="Integrin alpha N-terminal domain"/>
    <property type="match status" value="1"/>
</dbReference>
<name>A0ABU7I5P2_9SPHI</name>
<evidence type="ECO:0000313" key="3">
    <source>
        <dbReference type="Proteomes" id="UP001336835"/>
    </source>
</evidence>
<reference evidence="2 3" key="1">
    <citation type="submission" date="2024-01" db="EMBL/GenBank/DDBJ databases">
        <title>Pedobacter sp. nov., isolated from fresh soil.</title>
        <authorList>
            <person name="Le N.T.T."/>
        </authorList>
    </citation>
    <scope>NUCLEOTIDE SEQUENCE [LARGE SCALE GENOMIC DNA]</scope>
    <source>
        <strain evidence="2 3">KR3-3</strain>
    </source>
</reference>
<keyword evidence="1" id="KW-0732">Signal</keyword>
<evidence type="ECO:0000313" key="2">
    <source>
        <dbReference type="EMBL" id="MEE1944636.1"/>
    </source>
</evidence>
<gene>
    <name evidence="2" type="ORF">VRU48_05925</name>
</gene>
<feature type="signal peptide" evidence="1">
    <location>
        <begin position="1"/>
        <end position="20"/>
    </location>
</feature>
<dbReference type="Proteomes" id="UP001336835">
    <property type="component" value="Unassembled WGS sequence"/>
</dbReference>
<accession>A0ABU7I5P2</accession>
<sequence>MKKSILLICGLIVSMVWVQAQPKIFGHTEGHWQYIYPFADKSYGLAIEHIVADDQQSINIYFGRKNGKTDIVYWKENHSATQAQREVDFVDYNNDGIKDLLFFVESGARGGNSYYLLYLVDPKKHTLTKVRGFDEIANPSYDQKNKVIVSYGLAGENYYSLHRINKANKVYQIGQSFKDTNSLDLDAKIRAILKNKP</sequence>